<dbReference type="AlphaFoldDB" id="C0PCR9"/>
<name>C0PCR9_MAIZE</name>
<evidence type="ECO:0000313" key="1">
    <source>
        <dbReference type="EMBL" id="ACN31964.1"/>
    </source>
</evidence>
<protein>
    <submittedName>
        <fullName evidence="1">Uncharacterized protein</fullName>
    </submittedName>
</protein>
<reference evidence="1" key="1">
    <citation type="journal article" date="2009" name="PLoS Genet.">
        <title>Sequencing, mapping, and analysis of 27,455 maize full-length cDNAs.</title>
        <authorList>
            <person name="Soderlund C."/>
            <person name="Descour A."/>
            <person name="Kudrna D."/>
            <person name="Bomhoff M."/>
            <person name="Boyd L."/>
            <person name="Currie J."/>
            <person name="Angelova A."/>
            <person name="Collura K."/>
            <person name="Wissotski M."/>
            <person name="Ashley E."/>
            <person name="Morrow D."/>
            <person name="Fernandes J."/>
            <person name="Walbot V."/>
            <person name="Yu Y."/>
        </authorList>
    </citation>
    <scope>NUCLEOTIDE SEQUENCE</scope>
    <source>
        <strain evidence="1">B73</strain>
    </source>
</reference>
<proteinExistence type="evidence at transcript level"/>
<organism evidence="1">
    <name type="scientific">Zea mays</name>
    <name type="common">Maize</name>
    <dbReference type="NCBI Taxonomy" id="4577"/>
    <lineage>
        <taxon>Eukaryota</taxon>
        <taxon>Viridiplantae</taxon>
        <taxon>Streptophyta</taxon>
        <taxon>Embryophyta</taxon>
        <taxon>Tracheophyta</taxon>
        <taxon>Spermatophyta</taxon>
        <taxon>Magnoliopsida</taxon>
        <taxon>Liliopsida</taxon>
        <taxon>Poales</taxon>
        <taxon>Poaceae</taxon>
        <taxon>PACMAD clade</taxon>
        <taxon>Panicoideae</taxon>
        <taxon>Andropogonodae</taxon>
        <taxon>Andropogoneae</taxon>
        <taxon>Tripsacinae</taxon>
        <taxon>Zea</taxon>
    </lineage>
</organism>
<accession>C0PCR9</accession>
<sequence length="106" mass="11793">MLLVDYQPCFGTFGHIARRILRHFNNCSTGSVVQPPPPEIMRLKEECETLSNYMMYLMVVHPSMLPVNTVAAGDLVQQLIGWVTNHPGHGATTTKLAILRGSRRCG</sequence>
<dbReference type="EMBL" id="BT066088">
    <property type="protein sequence ID" value="ACN31964.1"/>
    <property type="molecule type" value="mRNA"/>
</dbReference>
<dbReference type="HOGENOM" id="CLU_2256961_0_0_1"/>